<accession>A0A3M0KEM3</accession>
<proteinExistence type="predicted"/>
<evidence type="ECO:0000313" key="3">
    <source>
        <dbReference type="Proteomes" id="UP000269221"/>
    </source>
</evidence>
<dbReference type="EMBL" id="QRBI01000108">
    <property type="protein sequence ID" value="RMC11638.1"/>
    <property type="molecule type" value="Genomic_DNA"/>
</dbReference>
<sequence length="71" mass="7904">MRRRRREAAAPDVRSGAGGGCGEGQRDLCFSRGPKQRCPHGQLRLDKKLGLKREEIVSVYKDYSGLNSSKN</sequence>
<gene>
    <name evidence="2" type="ORF">DUI87_11760</name>
</gene>
<feature type="region of interest" description="Disordered" evidence="1">
    <location>
        <begin position="1"/>
        <end position="26"/>
    </location>
</feature>
<evidence type="ECO:0000313" key="2">
    <source>
        <dbReference type="EMBL" id="RMC11638.1"/>
    </source>
</evidence>
<name>A0A3M0KEM3_HIRRU</name>
<keyword evidence="3" id="KW-1185">Reference proteome</keyword>
<evidence type="ECO:0000256" key="1">
    <source>
        <dbReference type="SAM" id="MobiDB-lite"/>
    </source>
</evidence>
<dbReference type="AlphaFoldDB" id="A0A3M0KEM3"/>
<comment type="caution">
    <text evidence="2">The sequence shown here is derived from an EMBL/GenBank/DDBJ whole genome shotgun (WGS) entry which is preliminary data.</text>
</comment>
<dbReference type="Proteomes" id="UP000269221">
    <property type="component" value="Unassembled WGS sequence"/>
</dbReference>
<reference evidence="2 3" key="1">
    <citation type="submission" date="2018-07" db="EMBL/GenBank/DDBJ databases">
        <title>A high quality draft genome assembly of the barn swallow (H. rustica rustica).</title>
        <authorList>
            <person name="Formenti G."/>
            <person name="Chiara M."/>
            <person name="Poveda L."/>
            <person name="Francoijs K.-J."/>
            <person name="Bonisoli-Alquati A."/>
            <person name="Canova L."/>
            <person name="Gianfranceschi L."/>
            <person name="Horner D.S."/>
            <person name="Saino N."/>
        </authorList>
    </citation>
    <scope>NUCLEOTIDE SEQUENCE [LARGE SCALE GENOMIC DNA]</scope>
    <source>
        <strain evidence="2">Chelidonia</strain>
        <tissue evidence="2">Blood</tissue>
    </source>
</reference>
<protein>
    <submittedName>
        <fullName evidence="2">Uncharacterized protein</fullName>
    </submittedName>
</protein>
<organism evidence="2 3">
    <name type="scientific">Hirundo rustica rustica</name>
    <dbReference type="NCBI Taxonomy" id="333673"/>
    <lineage>
        <taxon>Eukaryota</taxon>
        <taxon>Metazoa</taxon>
        <taxon>Chordata</taxon>
        <taxon>Craniata</taxon>
        <taxon>Vertebrata</taxon>
        <taxon>Euteleostomi</taxon>
        <taxon>Archelosauria</taxon>
        <taxon>Archosauria</taxon>
        <taxon>Dinosauria</taxon>
        <taxon>Saurischia</taxon>
        <taxon>Theropoda</taxon>
        <taxon>Coelurosauria</taxon>
        <taxon>Aves</taxon>
        <taxon>Neognathae</taxon>
        <taxon>Neoaves</taxon>
        <taxon>Telluraves</taxon>
        <taxon>Australaves</taxon>
        <taxon>Passeriformes</taxon>
        <taxon>Sylvioidea</taxon>
        <taxon>Hirundinidae</taxon>
        <taxon>Hirundo</taxon>
    </lineage>
</organism>